<dbReference type="InterPro" id="IPR012347">
    <property type="entry name" value="Ferritin-like"/>
</dbReference>
<dbReference type="SUPFAM" id="SSF47240">
    <property type="entry name" value="Ferritin-like"/>
    <property type="match status" value="1"/>
</dbReference>
<protein>
    <submittedName>
        <fullName evidence="2">Unannotated protein</fullName>
    </submittedName>
</protein>
<accession>A0A6J7HE71</accession>
<feature type="domain" description="DUF4439" evidence="1">
    <location>
        <begin position="6"/>
        <end position="134"/>
    </location>
</feature>
<evidence type="ECO:0000313" key="2">
    <source>
        <dbReference type="EMBL" id="CAB4917498.1"/>
    </source>
</evidence>
<evidence type="ECO:0000259" key="1">
    <source>
        <dbReference type="Pfam" id="PF14530"/>
    </source>
</evidence>
<dbReference type="Gene3D" id="1.20.1260.10">
    <property type="match status" value="1"/>
</dbReference>
<dbReference type="Pfam" id="PF14530">
    <property type="entry name" value="DUF4439"/>
    <property type="match status" value="1"/>
</dbReference>
<dbReference type="InterPro" id="IPR029447">
    <property type="entry name" value="DUF4439"/>
</dbReference>
<gene>
    <name evidence="2" type="ORF">UFOPK3610_01211</name>
</gene>
<organism evidence="2">
    <name type="scientific">freshwater metagenome</name>
    <dbReference type="NCBI Taxonomy" id="449393"/>
    <lineage>
        <taxon>unclassified sequences</taxon>
        <taxon>metagenomes</taxon>
        <taxon>ecological metagenomes</taxon>
    </lineage>
</organism>
<reference evidence="2" key="1">
    <citation type="submission" date="2020-05" db="EMBL/GenBank/DDBJ databases">
        <authorList>
            <person name="Chiriac C."/>
            <person name="Salcher M."/>
            <person name="Ghai R."/>
            <person name="Kavagutti S V."/>
        </authorList>
    </citation>
    <scope>NUCLEOTIDE SEQUENCE</scope>
</reference>
<dbReference type="InterPro" id="IPR009078">
    <property type="entry name" value="Ferritin-like_SF"/>
</dbReference>
<sequence length="135" mass="13855">MNQSEALIAAINGEAAAVYAYGLLGPQLDVSAQSLARSSMNAHRQRELSLRAKLDVVGAEQPGAAVAYEPPFPIDNAASASELAGLVEMRLAATYADLAGASSDSDRNDAVLAARESAVRGITWGAPTAAFPGLN</sequence>
<proteinExistence type="predicted"/>
<dbReference type="EMBL" id="CAFBMR010000048">
    <property type="protein sequence ID" value="CAB4917498.1"/>
    <property type="molecule type" value="Genomic_DNA"/>
</dbReference>
<dbReference type="AlphaFoldDB" id="A0A6J7HE71"/>
<name>A0A6J7HE71_9ZZZZ</name>